<evidence type="ECO:0000256" key="12">
    <source>
        <dbReference type="ARBA" id="ARBA00022746"/>
    </source>
</evidence>
<evidence type="ECO:0000256" key="15">
    <source>
        <dbReference type="ARBA" id="ARBA00023235"/>
    </source>
</evidence>
<protein>
    <recommendedName>
        <fullName evidence="9">Bifunctional lycopene cyclase/phytoene synthase</fullName>
        <ecNumber evidence="8">2.5.1.32</ecNumber>
        <ecNumber evidence="7">5.5.1.19</ecNumber>
    </recommendedName>
</protein>
<organism evidence="20">
    <name type="scientific">Schizaphis graminum</name>
    <name type="common">Green bug aphid</name>
    <dbReference type="NCBI Taxonomy" id="13262"/>
    <lineage>
        <taxon>Eukaryota</taxon>
        <taxon>Metazoa</taxon>
        <taxon>Ecdysozoa</taxon>
        <taxon>Arthropoda</taxon>
        <taxon>Hexapoda</taxon>
        <taxon>Insecta</taxon>
        <taxon>Pterygota</taxon>
        <taxon>Neoptera</taxon>
        <taxon>Paraneoptera</taxon>
        <taxon>Hemiptera</taxon>
        <taxon>Sternorrhyncha</taxon>
        <taxon>Aphidomorpha</taxon>
        <taxon>Aphidoidea</taxon>
        <taxon>Aphididae</taxon>
        <taxon>Aphidini</taxon>
        <taxon>Schizaphis</taxon>
    </lineage>
</organism>
<dbReference type="Pfam" id="PF00494">
    <property type="entry name" value="SQS_PSY"/>
    <property type="match status" value="1"/>
</dbReference>
<feature type="transmembrane region" description="Helical" evidence="19">
    <location>
        <begin position="217"/>
        <end position="234"/>
    </location>
</feature>
<evidence type="ECO:0000256" key="1">
    <source>
        <dbReference type="ARBA" id="ARBA00001805"/>
    </source>
</evidence>
<evidence type="ECO:0000256" key="5">
    <source>
        <dbReference type="ARBA" id="ARBA00008247"/>
    </source>
</evidence>
<comment type="pathway">
    <text evidence="3">Carotenoid biosynthesis; beta-carotene biosynthesis.</text>
</comment>
<evidence type="ECO:0000256" key="17">
    <source>
        <dbReference type="ARBA" id="ARBA00029313"/>
    </source>
</evidence>
<dbReference type="EMBL" id="GGMR01003670">
    <property type="protein sequence ID" value="MBY16289.1"/>
    <property type="molecule type" value="Transcribed_RNA"/>
</dbReference>
<dbReference type="PROSITE" id="PS01045">
    <property type="entry name" value="SQUALEN_PHYTOEN_SYN_2"/>
    <property type="match status" value="1"/>
</dbReference>
<name>A0A2S2NGM8_SCHGA</name>
<evidence type="ECO:0000256" key="4">
    <source>
        <dbReference type="ARBA" id="ARBA00005172"/>
    </source>
</evidence>
<keyword evidence="10" id="KW-0808">Transferase</keyword>
<keyword evidence="12" id="KW-0125">Carotenoid biosynthesis</keyword>
<dbReference type="NCBIfam" id="TIGR03462">
    <property type="entry name" value="CarR_dom_SF"/>
    <property type="match status" value="1"/>
</dbReference>
<dbReference type="SUPFAM" id="SSF48576">
    <property type="entry name" value="Terpenoid synthases"/>
    <property type="match status" value="1"/>
</dbReference>
<dbReference type="UniPathway" id="UPA00802"/>
<keyword evidence="11 19" id="KW-0812">Transmembrane</keyword>
<comment type="catalytic activity">
    <reaction evidence="17">
        <text>gamma-carotene = all-trans-beta-carotene</text>
        <dbReference type="Rhea" id="RHEA:32239"/>
        <dbReference type="ChEBI" id="CHEBI:17579"/>
        <dbReference type="ChEBI" id="CHEBI:27740"/>
        <dbReference type="EC" id="5.5.1.19"/>
    </reaction>
</comment>
<feature type="transmembrane region" description="Helical" evidence="19">
    <location>
        <begin position="12"/>
        <end position="28"/>
    </location>
</feature>
<keyword evidence="16" id="KW-0511">Multifunctional enzyme</keyword>
<keyword evidence="13 19" id="KW-1133">Transmembrane helix</keyword>
<reference evidence="20" key="1">
    <citation type="submission" date="2018-04" db="EMBL/GenBank/DDBJ databases">
        <title>Transcriptome of Schizaphis graminum biotype I.</title>
        <authorList>
            <person name="Scully E.D."/>
            <person name="Geib S.M."/>
            <person name="Palmer N.A."/>
            <person name="Koch K."/>
            <person name="Bradshaw J."/>
            <person name="Heng-Moss T."/>
            <person name="Sarath G."/>
        </authorList>
    </citation>
    <scope>NUCLEOTIDE SEQUENCE</scope>
</reference>
<comment type="subcellular location">
    <subcellularLocation>
        <location evidence="2">Membrane</location>
        <topology evidence="2">Multi-pass membrane protein</topology>
    </subcellularLocation>
</comment>
<keyword evidence="14 19" id="KW-0472">Membrane</keyword>
<feature type="transmembrane region" description="Helical" evidence="19">
    <location>
        <begin position="78"/>
        <end position="96"/>
    </location>
</feature>
<comment type="pathway">
    <text evidence="4">Carotenoid biosynthesis; phytoene biosynthesis; all-trans-phytoene from geranylgeranyl diphosphate: step 1/1.</text>
</comment>
<dbReference type="Gene3D" id="1.10.600.10">
    <property type="entry name" value="Farnesyl Diphosphate Synthase"/>
    <property type="match status" value="1"/>
</dbReference>
<evidence type="ECO:0000256" key="3">
    <source>
        <dbReference type="ARBA" id="ARBA00005089"/>
    </source>
</evidence>
<dbReference type="InterPro" id="IPR017825">
    <property type="entry name" value="Lycopene_cyclase_dom"/>
</dbReference>
<sequence length="598" mass="69115">MLTYMDIHLKYTLPVIGVLALITRPFLCRMEITKIAFISTVVLLYTTLCYNYTILNGARTYSPEKISGVIGNIPVDEYISVVLQVVLVSLWAYLCIRWKPPCLNFNHDKQSYQTIRWMPILLLNVTTAIGYGLAVPGQQTFYLGSIMCWASPVIMVMWYGAGNYFMKHLIPSSFAIAIPTLYLLLVNWIALKEDVWHLNNTTSLNVSVANGLPLEEALFTFITTAMIVLAGACYDKAYGMIITFSLIYPHQFSFSRSFIGQMFKAFATSEYTMPSIVTDDLKYCIKLLDSSHSFGTSNYLFNTAIRLDLLIIYGFTRITDNMIDDDSDFENKKIKLKLCYKFINELFADRKSDFDVKSNPQEIIINWKEYESELTKEELAIFRAFSRIAFFLPRKPFEELFDGFQLDLSGKLYKNENDLLVYFTLVAGSFGAMCVYIIMYRYNIDKYEFIEKDDYLIKKSYQIGNGLQFVNIARDLVRDSEAWGRCYFPTELLDDEKEDVRILCQEKNPRSMGDKKLHRYAQMMKQLADKHQLESVDAINRLPREIRGPILASTEIYRELSNAIKSSPTFPNKAKLTTYNKLMTLFKALYIKSMQYVI</sequence>
<evidence type="ECO:0000256" key="2">
    <source>
        <dbReference type="ARBA" id="ARBA00004141"/>
    </source>
</evidence>
<evidence type="ECO:0000256" key="14">
    <source>
        <dbReference type="ARBA" id="ARBA00023136"/>
    </source>
</evidence>
<comment type="catalytic activity">
    <reaction evidence="18">
        <text>all-trans-lycopene = gamma-carotene</text>
        <dbReference type="Rhea" id="RHEA:32219"/>
        <dbReference type="ChEBI" id="CHEBI:15948"/>
        <dbReference type="ChEBI" id="CHEBI:27740"/>
        <dbReference type="EC" id="5.5.1.19"/>
    </reaction>
</comment>
<dbReference type="InterPro" id="IPR008949">
    <property type="entry name" value="Isoprenoid_synthase_dom_sf"/>
</dbReference>
<dbReference type="InterPro" id="IPR002060">
    <property type="entry name" value="Squ/phyt_synthse"/>
</dbReference>
<feature type="transmembrane region" description="Helical" evidence="19">
    <location>
        <begin position="35"/>
        <end position="58"/>
    </location>
</feature>
<feature type="transmembrane region" description="Helical" evidence="19">
    <location>
        <begin position="117"/>
        <end position="135"/>
    </location>
</feature>
<evidence type="ECO:0000256" key="11">
    <source>
        <dbReference type="ARBA" id="ARBA00022692"/>
    </source>
</evidence>
<dbReference type="GO" id="GO:0016117">
    <property type="term" value="P:carotenoid biosynthetic process"/>
    <property type="evidence" value="ECO:0007669"/>
    <property type="project" value="UniProtKB-KW"/>
</dbReference>
<feature type="transmembrane region" description="Helical" evidence="19">
    <location>
        <begin position="419"/>
        <end position="439"/>
    </location>
</feature>
<dbReference type="SFLD" id="SFLDS00005">
    <property type="entry name" value="Isoprenoid_Synthase_Type_I"/>
    <property type="match status" value="1"/>
</dbReference>
<evidence type="ECO:0000256" key="6">
    <source>
        <dbReference type="ARBA" id="ARBA00008406"/>
    </source>
</evidence>
<dbReference type="GO" id="GO:0045436">
    <property type="term" value="F:lycopene beta cyclase activity"/>
    <property type="evidence" value="ECO:0007669"/>
    <property type="project" value="UniProtKB-ARBA"/>
</dbReference>
<evidence type="ECO:0000256" key="16">
    <source>
        <dbReference type="ARBA" id="ARBA00023268"/>
    </source>
</evidence>
<keyword evidence="15" id="KW-0413">Isomerase</keyword>
<dbReference type="GO" id="GO:0016765">
    <property type="term" value="F:transferase activity, transferring alkyl or aryl (other than methyl) groups"/>
    <property type="evidence" value="ECO:0007669"/>
    <property type="project" value="InterPro"/>
</dbReference>
<feature type="transmembrane region" description="Helical" evidence="19">
    <location>
        <begin position="173"/>
        <end position="191"/>
    </location>
</feature>
<dbReference type="PANTHER" id="PTHR31480">
    <property type="entry name" value="BIFUNCTIONAL LYCOPENE CYCLASE/PHYTOENE SYNTHASE"/>
    <property type="match status" value="1"/>
</dbReference>
<evidence type="ECO:0000256" key="19">
    <source>
        <dbReference type="SAM" id="Phobius"/>
    </source>
</evidence>
<dbReference type="AlphaFoldDB" id="A0A2S2NGM8"/>
<comment type="similarity">
    <text evidence="5">In the N-terminal section; belongs to the lycopene beta-cyclase family.</text>
</comment>
<feature type="transmembrane region" description="Helical" evidence="19">
    <location>
        <begin position="141"/>
        <end position="161"/>
    </location>
</feature>
<dbReference type="EC" id="5.5.1.19" evidence="7"/>
<evidence type="ECO:0000256" key="8">
    <source>
        <dbReference type="ARBA" id="ARBA00012396"/>
    </source>
</evidence>
<dbReference type="GO" id="GO:0016020">
    <property type="term" value="C:membrane"/>
    <property type="evidence" value="ECO:0007669"/>
    <property type="project" value="UniProtKB-SubCell"/>
</dbReference>
<dbReference type="InterPro" id="IPR019845">
    <property type="entry name" value="Squalene/phytoene_synthase_CS"/>
</dbReference>
<proteinExistence type="inferred from homology"/>
<evidence type="ECO:0000256" key="9">
    <source>
        <dbReference type="ARBA" id="ARBA00018909"/>
    </source>
</evidence>
<gene>
    <name evidence="20" type="primary">carRA_1</name>
    <name evidence="20" type="ORF">g.53647</name>
</gene>
<evidence type="ECO:0000256" key="7">
    <source>
        <dbReference type="ARBA" id="ARBA00012242"/>
    </source>
</evidence>
<evidence type="ECO:0000256" key="18">
    <source>
        <dbReference type="ARBA" id="ARBA00029335"/>
    </source>
</evidence>
<comment type="similarity">
    <text evidence="6">In the C-terminal section; belongs to the phytoene/squalene synthase family.</text>
</comment>
<evidence type="ECO:0000256" key="13">
    <source>
        <dbReference type="ARBA" id="ARBA00022989"/>
    </source>
</evidence>
<dbReference type="GO" id="GO:0016872">
    <property type="term" value="F:intramolecular lyase activity"/>
    <property type="evidence" value="ECO:0007669"/>
    <property type="project" value="InterPro"/>
</dbReference>
<evidence type="ECO:0000313" key="20">
    <source>
        <dbReference type="EMBL" id="MBY16289.1"/>
    </source>
</evidence>
<comment type="catalytic activity">
    <reaction evidence="1">
        <text>2 (2E,6E,10E)-geranylgeranyl diphosphate = 15-cis-phytoene + 2 diphosphate</text>
        <dbReference type="Rhea" id="RHEA:34475"/>
        <dbReference type="ChEBI" id="CHEBI:27787"/>
        <dbReference type="ChEBI" id="CHEBI:33019"/>
        <dbReference type="ChEBI" id="CHEBI:58756"/>
        <dbReference type="EC" id="2.5.1.32"/>
    </reaction>
</comment>
<evidence type="ECO:0000256" key="10">
    <source>
        <dbReference type="ARBA" id="ARBA00022679"/>
    </source>
</evidence>
<dbReference type="UniPathway" id="UPA00799">
    <property type="reaction ID" value="UER00773"/>
</dbReference>
<dbReference type="SFLD" id="SFLDG01018">
    <property type="entry name" value="Squalene/Phytoene_Synthase_Lik"/>
    <property type="match status" value="1"/>
</dbReference>
<dbReference type="EC" id="2.5.1.32" evidence="8"/>
<accession>A0A2S2NGM8</accession>